<dbReference type="Gene3D" id="1.10.1200.10">
    <property type="entry name" value="ACP-like"/>
    <property type="match status" value="1"/>
</dbReference>
<feature type="domain" description="Carrier" evidence="5">
    <location>
        <begin position="74"/>
        <end position="151"/>
    </location>
</feature>
<dbReference type="SUPFAM" id="SSF47336">
    <property type="entry name" value="ACP-like"/>
    <property type="match status" value="1"/>
</dbReference>
<proteinExistence type="inferred from homology"/>
<reference evidence="6 7" key="1">
    <citation type="journal article" date="2017" name="Curr. Biol.">
        <title>Genome architecture and evolution of a unichromosomal asexual nematode.</title>
        <authorList>
            <person name="Fradin H."/>
            <person name="Zegar C."/>
            <person name="Gutwein M."/>
            <person name="Lucas J."/>
            <person name="Kovtun M."/>
            <person name="Corcoran D."/>
            <person name="Baugh L.R."/>
            <person name="Kiontke K."/>
            <person name="Gunsalus K."/>
            <person name="Fitch D.H."/>
            <person name="Piano F."/>
        </authorList>
    </citation>
    <scope>NUCLEOTIDE SEQUENCE [LARGE SCALE GENOMIC DNA]</scope>
    <source>
        <strain evidence="6">PF1309</strain>
    </source>
</reference>
<dbReference type="OrthoDB" id="448946at2759"/>
<comment type="caution">
    <text evidence="6">The sequence shown here is derived from an EMBL/GenBank/DDBJ whole genome shotgun (WGS) entry which is preliminary data.</text>
</comment>
<keyword evidence="3" id="KW-0597">Phosphoprotein</keyword>
<evidence type="ECO:0000256" key="3">
    <source>
        <dbReference type="ARBA" id="ARBA00022553"/>
    </source>
</evidence>
<keyword evidence="4" id="KW-0444">Lipid biosynthesis</keyword>
<dbReference type="InterPro" id="IPR003231">
    <property type="entry name" value="ACP"/>
</dbReference>
<name>A0A2A2L653_9BILA</name>
<keyword evidence="2 4" id="KW-0596">Phosphopantetheine</keyword>
<evidence type="ECO:0000313" key="6">
    <source>
        <dbReference type="EMBL" id="PAV81650.1"/>
    </source>
</evidence>
<dbReference type="InterPro" id="IPR036736">
    <property type="entry name" value="ACP-like_sf"/>
</dbReference>
<keyword evidence="4" id="KW-0275">Fatty acid biosynthesis</keyword>
<dbReference type="Proteomes" id="UP000218231">
    <property type="component" value="Unassembled WGS sequence"/>
</dbReference>
<dbReference type="STRING" id="2018661.A0A2A2L653"/>
<sequence>MFVRSALCIASRSAMVRGQQAVGFSKFAPICRISAANPSFAVQKRYKKYQPYKDDTVRLENPALADRPKQFTYKEVESLLLGAIKGWDRFPTEKTDQIKLDAVLADLGFDSLDKVEIMMAIEDKFGFEIPVEVGDKFKTIKDIYDHIVEHEHVFE</sequence>
<accession>A0A2A2L653</accession>
<dbReference type="GO" id="GO:0005739">
    <property type="term" value="C:mitochondrion"/>
    <property type="evidence" value="ECO:0007669"/>
    <property type="project" value="TreeGrafter"/>
</dbReference>
<dbReference type="PANTHER" id="PTHR20863:SF27">
    <property type="entry name" value="ACYL CARRIER PROTEIN"/>
    <property type="match status" value="1"/>
</dbReference>
<dbReference type="PANTHER" id="PTHR20863">
    <property type="entry name" value="ACYL CARRIER PROTEIN"/>
    <property type="match status" value="1"/>
</dbReference>
<dbReference type="GO" id="GO:0000036">
    <property type="term" value="F:acyl carrier activity"/>
    <property type="evidence" value="ECO:0007669"/>
    <property type="project" value="TreeGrafter"/>
</dbReference>
<gene>
    <name evidence="6" type="ORF">WR25_17489</name>
</gene>
<evidence type="ECO:0000313" key="7">
    <source>
        <dbReference type="Proteomes" id="UP000218231"/>
    </source>
</evidence>
<protein>
    <recommendedName>
        <fullName evidence="4">Acyl carrier protein</fullName>
    </recommendedName>
</protein>
<keyword evidence="4" id="KW-0443">Lipid metabolism</keyword>
<dbReference type="AlphaFoldDB" id="A0A2A2L653"/>
<dbReference type="EMBL" id="LIAE01007150">
    <property type="protein sequence ID" value="PAV81650.1"/>
    <property type="molecule type" value="Genomic_DNA"/>
</dbReference>
<comment type="function">
    <text evidence="4">Carrier of the growing fatty acid chain in fatty acid biosynthesis.</text>
</comment>
<evidence type="ECO:0000256" key="2">
    <source>
        <dbReference type="ARBA" id="ARBA00022450"/>
    </source>
</evidence>
<dbReference type="PROSITE" id="PS50075">
    <property type="entry name" value="CARRIER"/>
    <property type="match status" value="1"/>
</dbReference>
<dbReference type="InterPro" id="IPR009081">
    <property type="entry name" value="PP-bd_ACP"/>
</dbReference>
<keyword evidence="4" id="KW-0276">Fatty acid metabolism</keyword>
<dbReference type="Pfam" id="PF00550">
    <property type="entry name" value="PP-binding"/>
    <property type="match status" value="1"/>
</dbReference>
<evidence type="ECO:0000259" key="5">
    <source>
        <dbReference type="PROSITE" id="PS50075"/>
    </source>
</evidence>
<dbReference type="GO" id="GO:0000035">
    <property type="term" value="F:acyl binding"/>
    <property type="evidence" value="ECO:0007669"/>
    <property type="project" value="TreeGrafter"/>
</dbReference>
<comment type="similarity">
    <text evidence="1">Belongs to the acyl carrier protein (ACP) family.</text>
</comment>
<evidence type="ECO:0000256" key="1">
    <source>
        <dbReference type="ARBA" id="ARBA00010930"/>
    </source>
</evidence>
<evidence type="ECO:0000256" key="4">
    <source>
        <dbReference type="RuleBase" id="RU000722"/>
    </source>
</evidence>
<keyword evidence="7" id="KW-1185">Reference proteome</keyword>
<organism evidence="6 7">
    <name type="scientific">Diploscapter pachys</name>
    <dbReference type="NCBI Taxonomy" id="2018661"/>
    <lineage>
        <taxon>Eukaryota</taxon>
        <taxon>Metazoa</taxon>
        <taxon>Ecdysozoa</taxon>
        <taxon>Nematoda</taxon>
        <taxon>Chromadorea</taxon>
        <taxon>Rhabditida</taxon>
        <taxon>Rhabditina</taxon>
        <taxon>Rhabditomorpha</taxon>
        <taxon>Rhabditoidea</taxon>
        <taxon>Rhabditidae</taxon>
        <taxon>Diploscapter</taxon>
    </lineage>
</organism>